<reference evidence="9" key="1">
    <citation type="submission" date="2025-08" db="UniProtKB">
        <authorList>
            <consortium name="RefSeq"/>
        </authorList>
    </citation>
    <scope>IDENTIFICATION</scope>
</reference>
<feature type="domain" description="C2H2-type" evidence="7">
    <location>
        <begin position="795"/>
        <end position="822"/>
    </location>
</feature>
<evidence type="ECO:0000259" key="7">
    <source>
        <dbReference type="PROSITE" id="PS50157"/>
    </source>
</evidence>
<dbReference type="GO" id="GO:0043565">
    <property type="term" value="F:sequence-specific DNA binding"/>
    <property type="evidence" value="ECO:0007669"/>
    <property type="project" value="TreeGrafter"/>
</dbReference>
<keyword evidence="4" id="KW-0862">Zinc</keyword>
<gene>
    <name evidence="9" type="primary">LOC103516757</name>
</gene>
<evidence type="ECO:0000256" key="4">
    <source>
        <dbReference type="ARBA" id="ARBA00022833"/>
    </source>
</evidence>
<feature type="domain" description="C2H2-type" evidence="7">
    <location>
        <begin position="972"/>
        <end position="999"/>
    </location>
</feature>
<dbReference type="SMART" id="SM00355">
    <property type="entry name" value="ZnF_C2H2"/>
    <property type="match status" value="18"/>
</dbReference>
<dbReference type="RefSeq" id="XP_026684858.1">
    <property type="nucleotide sequence ID" value="XM_026829057.1"/>
</dbReference>
<dbReference type="PROSITE" id="PS50157">
    <property type="entry name" value="ZINC_FINGER_C2H2_2"/>
    <property type="match status" value="13"/>
</dbReference>
<evidence type="ECO:0000313" key="9">
    <source>
        <dbReference type="RefSeq" id="XP_026684858.1"/>
    </source>
</evidence>
<organism evidence="8 9">
    <name type="scientific">Diaphorina citri</name>
    <name type="common">Asian citrus psyllid</name>
    <dbReference type="NCBI Taxonomy" id="121845"/>
    <lineage>
        <taxon>Eukaryota</taxon>
        <taxon>Metazoa</taxon>
        <taxon>Ecdysozoa</taxon>
        <taxon>Arthropoda</taxon>
        <taxon>Hexapoda</taxon>
        <taxon>Insecta</taxon>
        <taxon>Pterygota</taxon>
        <taxon>Neoptera</taxon>
        <taxon>Paraneoptera</taxon>
        <taxon>Hemiptera</taxon>
        <taxon>Sternorrhyncha</taxon>
        <taxon>Psylloidea</taxon>
        <taxon>Psyllidae</taxon>
        <taxon>Diaphorininae</taxon>
        <taxon>Diaphorina</taxon>
    </lineage>
</organism>
<dbReference type="GeneID" id="103516757"/>
<keyword evidence="2" id="KW-0677">Repeat</keyword>
<evidence type="ECO:0000313" key="8">
    <source>
        <dbReference type="Proteomes" id="UP000079169"/>
    </source>
</evidence>
<accession>A0A3Q0JD33</accession>
<name>A0A3Q0JD33_DIACI</name>
<keyword evidence="1" id="KW-0479">Metal-binding</keyword>
<sequence>MIYMISLMSVLTRSIGLVSSSVFETPSQFESNPPLSFTEIGIGKLQCTFCDLGLSRNINEILDHKCTEDLHQFQCCICNNVFKCKWLLKRHLFKHTGDKLYSCHYCDYRSAYTCDIKKHTRNHTGERPYKCEFCAYAGKTAWHLKLHVGRIHVCDDARKLWWEIKRVSYLVEPTIDKGNHRFIININSGSAILRPLLVIGLILNFFILPDNFLYRGRVETPFPWVRMETMFPCDGCGKEYKARSSRDRHKKFECGRTPQYQCPHCPYRAKQKINLKTHVNIKHSKLSKGFLTWSNLKPNLNGMFACDLCDKEYKYKRNLYSHKKDECGQEPRFQCPQCSYRTKRKGNLKKYLSVWQNDSGMFTCDVCFKEYKYKRGLVRHKKNSCKQKPQNLDGLFSCDVCGKHYKYKKGLGRHKRYECGQEPKYECDQCPHRTKHISSLKKHMALKHGKVPFGHGSTVTSRVTPAAKCTNMSATCCGTEEKSAVKSRDTLVLTVGRNVDFVLCLEGLASSPDAVNFFVSKPPKPGTPVDRFYQNVSLIGHFYNPMMAVCLHVMFVAKSTNIKEDLLDIRKTSVDKSLDFNVPNACTEANEKAISKLTWQSDTHIIQPSSWEEDLNPVLLNLIFLCFPRSFTGVFSTIKASQTSYVVNDLSFLSDCYIGWPLSQSNHADQFIQSLCQPNLSGMFACNVCFKEYRYKTGLYRHKRDECGQEPRYQCPHCPYKAKQKGTLKNHMAIKHYKFISRSRVKSHQAGIFTCDVCEKEYKYKSGLTRHKRDECGQELSESFLRWPLVQDRGFACDVCGKEYKYKRGLYRHKKYECGQEPRYQCPHCEYRAKHKAHLTNHMAVKHYKLSSTGQHCQQYNKIMPVQIHSSSFPEGFVSWSPVQQNHASMFTCDLCGKEYQYYRNLYRHKKFGCGQEPRYQCPQCPYKAKHNSSLKTHMAIKKPLTDRAFGVRCISDFINWPTVRQYNSGMFPCEVCGKKYKYKWGLSRHKRDECGQEPKYQCPQCPYRASQKATLKTHMAIKHS</sequence>
<evidence type="ECO:0000256" key="1">
    <source>
        <dbReference type="ARBA" id="ARBA00022723"/>
    </source>
</evidence>
<dbReference type="GO" id="GO:0000981">
    <property type="term" value="F:DNA-binding transcription factor activity, RNA polymerase II-specific"/>
    <property type="evidence" value="ECO:0007669"/>
    <property type="project" value="TreeGrafter"/>
</dbReference>
<evidence type="ECO:0000256" key="2">
    <source>
        <dbReference type="ARBA" id="ARBA00022737"/>
    </source>
</evidence>
<feature type="domain" description="C2H2-type" evidence="7">
    <location>
        <begin position="1001"/>
        <end position="1025"/>
    </location>
</feature>
<dbReference type="STRING" id="121845.A0A3Q0JD33"/>
<evidence type="ECO:0000256" key="6">
    <source>
        <dbReference type="SAM" id="SignalP"/>
    </source>
</evidence>
<evidence type="ECO:0000256" key="3">
    <source>
        <dbReference type="ARBA" id="ARBA00022771"/>
    </source>
</evidence>
<dbReference type="AlphaFoldDB" id="A0A3Q0JD33"/>
<feature type="domain" description="C2H2-type" evidence="7">
    <location>
        <begin position="891"/>
        <end position="918"/>
    </location>
</feature>
<keyword evidence="3 5" id="KW-0863">Zinc-finger</keyword>
<dbReference type="KEGG" id="dci:103516757"/>
<keyword evidence="8" id="KW-1185">Reference proteome</keyword>
<dbReference type="PANTHER" id="PTHR24408">
    <property type="entry name" value="ZINC FINGER PROTEIN"/>
    <property type="match status" value="1"/>
</dbReference>
<dbReference type="InterPro" id="IPR013087">
    <property type="entry name" value="Znf_C2H2_type"/>
</dbReference>
<dbReference type="Proteomes" id="UP000079169">
    <property type="component" value="Unplaced"/>
</dbReference>
<keyword evidence="6" id="KW-0732">Signal</keyword>
<feature type="domain" description="C2H2-type" evidence="7">
    <location>
        <begin position="425"/>
        <end position="452"/>
    </location>
</feature>
<feature type="domain" description="C2H2-type" evidence="7">
    <location>
        <begin position="684"/>
        <end position="711"/>
    </location>
</feature>
<feature type="domain" description="C2H2-type" evidence="7">
    <location>
        <begin position="231"/>
        <end position="258"/>
    </location>
</feature>
<dbReference type="InterPro" id="IPR036236">
    <property type="entry name" value="Znf_C2H2_sf"/>
</dbReference>
<feature type="domain" description="C2H2-type" evidence="7">
    <location>
        <begin position="304"/>
        <end position="331"/>
    </location>
</feature>
<dbReference type="SUPFAM" id="SSF57667">
    <property type="entry name" value="beta-beta-alpha zinc fingers"/>
    <property type="match status" value="9"/>
</dbReference>
<feature type="domain" description="C2H2-type" evidence="7">
    <location>
        <begin position="396"/>
        <end position="423"/>
    </location>
</feature>
<proteinExistence type="predicted"/>
<dbReference type="GO" id="GO:0005634">
    <property type="term" value="C:nucleus"/>
    <property type="evidence" value="ECO:0007669"/>
    <property type="project" value="TreeGrafter"/>
</dbReference>
<feature type="domain" description="C2H2-type" evidence="7">
    <location>
        <begin position="73"/>
        <end position="100"/>
    </location>
</feature>
<feature type="signal peptide" evidence="6">
    <location>
        <begin position="1"/>
        <end position="20"/>
    </location>
</feature>
<feature type="chain" id="PRO_5018005007" evidence="6">
    <location>
        <begin position="21"/>
        <end position="1025"/>
    </location>
</feature>
<feature type="domain" description="C2H2-type" evidence="7">
    <location>
        <begin position="362"/>
        <end position="389"/>
    </location>
</feature>
<dbReference type="PANTHER" id="PTHR24408:SF58">
    <property type="entry name" value="TRANSCRIPTION FACTOR (TFIIIA), PUTATIVE (AFU_ORTHOLOGUE AFUA_1G05150)-RELATED"/>
    <property type="match status" value="1"/>
</dbReference>
<dbReference type="Pfam" id="PF00096">
    <property type="entry name" value="zf-C2H2"/>
    <property type="match status" value="4"/>
</dbReference>
<dbReference type="Gene3D" id="3.30.160.60">
    <property type="entry name" value="Classic Zinc Finger"/>
    <property type="match status" value="9"/>
</dbReference>
<protein>
    <submittedName>
        <fullName evidence="9">Zinc finger protein Xfin-like</fullName>
    </submittedName>
</protein>
<feature type="domain" description="C2H2-type" evidence="7">
    <location>
        <begin position="101"/>
        <end position="128"/>
    </location>
</feature>
<dbReference type="PROSITE" id="PS00028">
    <property type="entry name" value="ZINC_FINGER_C2H2_1"/>
    <property type="match status" value="1"/>
</dbReference>
<feature type="domain" description="C2H2-type" evidence="7">
    <location>
        <begin position="753"/>
        <end position="780"/>
    </location>
</feature>
<evidence type="ECO:0000256" key="5">
    <source>
        <dbReference type="PROSITE-ProRule" id="PRU00042"/>
    </source>
</evidence>
<dbReference type="GO" id="GO:0008270">
    <property type="term" value="F:zinc ion binding"/>
    <property type="evidence" value="ECO:0007669"/>
    <property type="project" value="UniProtKB-KW"/>
</dbReference>
<dbReference type="PaxDb" id="121845-A0A3Q0JD33"/>